<feature type="domain" description="Reverse transcriptase zinc-binding" evidence="1">
    <location>
        <begin position="67"/>
        <end position="123"/>
    </location>
</feature>
<dbReference type="Pfam" id="PF13966">
    <property type="entry name" value="zf-RVT"/>
    <property type="match status" value="1"/>
</dbReference>
<evidence type="ECO:0000259" key="1">
    <source>
        <dbReference type="Pfam" id="PF13966"/>
    </source>
</evidence>
<organism evidence="2 3">
    <name type="scientific">Brassica carinata</name>
    <name type="common">Ethiopian mustard</name>
    <name type="synonym">Abyssinian cabbage</name>
    <dbReference type="NCBI Taxonomy" id="52824"/>
    <lineage>
        <taxon>Eukaryota</taxon>
        <taxon>Viridiplantae</taxon>
        <taxon>Streptophyta</taxon>
        <taxon>Embryophyta</taxon>
        <taxon>Tracheophyta</taxon>
        <taxon>Spermatophyta</taxon>
        <taxon>Magnoliopsida</taxon>
        <taxon>eudicotyledons</taxon>
        <taxon>Gunneridae</taxon>
        <taxon>Pentapetalae</taxon>
        <taxon>rosids</taxon>
        <taxon>malvids</taxon>
        <taxon>Brassicales</taxon>
        <taxon>Brassicaceae</taxon>
        <taxon>Brassiceae</taxon>
        <taxon>Brassica</taxon>
    </lineage>
</organism>
<proteinExistence type="predicted"/>
<dbReference type="InterPro" id="IPR026960">
    <property type="entry name" value="RVT-Znf"/>
</dbReference>
<evidence type="ECO:0000313" key="3">
    <source>
        <dbReference type="Proteomes" id="UP000886595"/>
    </source>
</evidence>
<accession>A0A8X7RCX0</accession>
<evidence type="ECO:0000313" key="2">
    <source>
        <dbReference type="EMBL" id="KAG2284418.1"/>
    </source>
</evidence>
<name>A0A8X7RCX0_BRACI</name>
<reference evidence="2 3" key="1">
    <citation type="submission" date="2020-02" db="EMBL/GenBank/DDBJ databases">
        <authorList>
            <person name="Ma Q."/>
            <person name="Huang Y."/>
            <person name="Song X."/>
            <person name="Pei D."/>
        </authorList>
    </citation>
    <scope>NUCLEOTIDE SEQUENCE [LARGE SCALE GENOMIC DNA]</scope>
    <source>
        <strain evidence="2">Sxm20200214</strain>
        <tissue evidence="2">Leaf</tissue>
    </source>
</reference>
<sequence>MRAPWIKNYSFDVNLVVSSLIDPVSQRWNLPALHEIFVPGDIELIIKRQPVGRRRTFTLGNSAIMTTPKIKFFVWKALNEALPVADLINKRGMKVDDRCQLCGFKGEDINHVLFSCPFARQVWVLANIPSPRHGFHHSSIFENVNFLFGVTKLQRGDMEFKRAWPWVLWNLWKCRNGLLFEGKIRSPSEIACKGFGESEEWYLAQIVEKEMECKQITCRASYKIRWSPPPDQWLTCNFASDWNKTTKSREQLGMTSLNLDKLIMAGELEELFGAVLKPHLWPAFGFQRQEIMASMVGIRHWKVQVTRKEANRGAGFIAESVNKFNFGQSYVATGHPEWLFEFFVNESRFL</sequence>
<dbReference type="AlphaFoldDB" id="A0A8X7RCX0"/>
<protein>
    <recommendedName>
        <fullName evidence="1">Reverse transcriptase zinc-binding domain-containing protein</fullName>
    </recommendedName>
</protein>
<comment type="caution">
    <text evidence="2">The sequence shown here is derived from an EMBL/GenBank/DDBJ whole genome shotgun (WGS) entry which is preliminary data.</text>
</comment>
<keyword evidence="3" id="KW-1185">Reference proteome</keyword>
<gene>
    <name evidence="2" type="ORF">Bca52824_055638</name>
</gene>
<dbReference type="OrthoDB" id="1749408at2759"/>
<dbReference type="EMBL" id="JAAMPC010000011">
    <property type="protein sequence ID" value="KAG2284418.1"/>
    <property type="molecule type" value="Genomic_DNA"/>
</dbReference>
<dbReference type="Proteomes" id="UP000886595">
    <property type="component" value="Unassembled WGS sequence"/>
</dbReference>